<name>A0A1W0CU07_9NEIS</name>
<evidence type="ECO:0000256" key="7">
    <source>
        <dbReference type="ARBA" id="ARBA00022989"/>
    </source>
</evidence>
<dbReference type="Gene3D" id="1.10.3730.20">
    <property type="match status" value="1"/>
</dbReference>
<evidence type="ECO:0000256" key="5">
    <source>
        <dbReference type="ARBA" id="ARBA00022519"/>
    </source>
</evidence>
<feature type="transmembrane region" description="Helical" evidence="10">
    <location>
        <begin position="88"/>
        <end position="105"/>
    </location>
</feature>
<evidence type="ECO:0000313" key="12">
    <source>
        <dbReference type="Proteomes" id="UP000192721"/>
    </source>
</evidence>
<comment type="caution">
    <text evidence="11">The sequence shown here is derived from an EMBL/GenBank/DDBJ whole genome shotgun (WGS) entry which is preliminary data.</text>
</comment>
<comment type="similarity">
    <text evidence="9">Belongs to the drug/metabolite transporter (DMT) superfamily. Small multidrug resistance (SMR) (TC 2.A.7.1) family.</text>
</comment>
<dbReference type="GO" id="GO:0015220">
    <property type="term" value="F:choline transmembrane transporter activity"/>
    <property type="evidence" value="ECO:0007669"/>
    <property type="project" value="TreeGrafter"/>
</dbReference>
<dbReference type="InterPro" id="IPR000390">
    <property type="entry name" value="Small_drug/metabolite_transptr"/>
</dbReference>
<reference evidence="11 12" key="1">
    <citation type="submission" date="2017-02" db="EMBL/GenBank/DDBJ databases">
        <title>Chromobacterium haemolyticum H5244.</title>
        <authorList>
            <person name="Gulvik C.A."/>
        </authorList>
    </citation>
    <scope>NUCLEOTIDE SEQUENCE [LARGE SCALE GENOMIC DNA]</scope>
    <source>
        <strain evidence="11 12">H5244</strain>
    </source>
</reference>
<keyword evidence="6 9" id="KW-0812">Transmembrane</keyword>
<dbReference type="Pfam" id="PF00893">
    <property type="entry name" value="Multi_Drug_Res"/>
    <property type="match status" value="1"/>
</dbReference>
<protein>
    <recommendedName>
        <fullName evidence="3">Spermidine export protein MdtI</fullName>
    </recommendedName>
</protein>
<feature type="transmembrane region" description="Helical" evidence="10">
    <location>
        <begin position="59"/>
        <end position="81"/>
    </location>
</feature>
<keyword evidence="8 10" id="KW-0472">Membrane</keyword>
<gene>
    <name evidence="11" type="ORF">B0T45_13250</name>
</gene>
<sequence>MKTVFYLFVVSSALIEVAANLMLEKSNGFRNKAWGFGAIAMVWVAFALLGQAVRGIDLAVAYALWGALGIIGTAIGARIFFGQRLKPLGWVGMAVVISSVVVLTTA</sequence>
<evidence type="ECO:0000256" key="8">
    <source>
        <dbReference type="ARBA" id="ARBA00023136"/>
    </source>
</evidence>
<comment type="subcellular location">
    <subcellularLocation>
        <location evidence="1">Cell inner membrane</location>
        <topology evidence="1">Multi-pass membrane protein</topology>
    </subcellularLocation>
    <subcellularLocation>
        <location evidence="9">Cell membrane</location>
        <topology evidence="9">Multi-pass membrane protein</topology>
    </subcellularLocation>
</comment>
<feature type="transmembrane region" description="Helical" evidence="10">
    <location>
        <begin position="6"/>
        <end position="23"/>
    </location>
</feature>
<dbReference type="AlphaFoldDB" id="A0A1W0CU07"/>
<evidence type="ECO:0000256" key="4">
    <source>
        <dbReference type="ARBA" id="ARBA00022475"/>
    </source>
</evidence>
<dbReference type="PANTHER" id="PTHR30561">
    <property type="entry name" value="SMR FAMILY PROTON-DEPENDENT DRUG EFFLUX TRANSPORTER SUGE"/>
    <property type="match status" value="1"/>
</dbReference>
<dbReference type="GO" id="GO:0015199">
    <property type="term" value="F:amino-acid betaine transmembrane transporter activity"/>
    <property type="evidence" value="ECO:0007669"/>
    <property type="project" value="TreeGrafter"/>
</dbReference>
<comment type="subunit">
    <text evidence="2">Forms a complex with MdtJ.</text>
</comment>
<evidence type="ECO:0000313" key="11">
    <source>
        <dbReference type="EMBL" id="OQS38221.1"/>
    </source>
</evidence>
<dbReference type="GO" id="GO:1903711">
    <property type="term" value="P:spermidine transmembrane transport"/>
    <property type="evidence" value="ECO:0007669"/>
    <property type="project" value="TreeGrafter"/>
</dbReference>
<dbReference type="EMBL" id="MUKV01000016">
    <property type="protein sequence ID" value="OQS38221.1"/>
    <property type="molecule type" value="Genomic_DNA"/>
</dbReference>
<keyword evidence="5" id="KW-0997">Cell inner membrane</keyword>
<keyword evidence="4" id="KW-1003">Cell membrane</keyword>
<proteinExistence type="inferred from homology"/>
<dbReference type="InterPro" id="IPR045324">
    <property type="entry name" value="Small_multidrug_res"/>
</dbReference>
<dbReference type="PANTHER" id="PTHR30561:SF6">
    <property type="entry name" value="SPERMIDINE EXPORT PROTEIN MDTI"/>
    <property type="match status" value="1"/>
</dbReference>
<evidence type="ECO:0000256" key="2">
    <source>
        <dbReference type="ARBA" id="ARBA00011359"/>
    </source>
</evidence>
<accession>A0A1W0CU07</accession>
<organism evidence="11 12">
    <name type="scientific">Chromobacterium haemolyticum</name>
    <dbReference type="NCBI Taxonomy" id="394935"/>
    <lineage>
        <taxon>Bacteria</taxon>
        <taxon>Pseudomonadati</taxon>
        <taxon>Pseudomonadota</taxon>
        <taxon>Betaproteobacteria</taxon>
        <taxon>Neisseriales</taxon>
        <taxon>Chromobacteriaceae</taxon>
        <taxon>Chromobacterium</taxon>
    </lineage>
</organism>
<keyword evidence="7 10" id="KW-1133">Transmembrane helix</keyword>
<dbReference type="InterPro" id="IPR037185">
    <property type="entry name" value="EmrE-like"/>
</dbReference>
<evidence type="ECO:0000256" key="1">
    <source>
        <dbReference type="ARBA" id="ARBA00004429"/>
    </source>
</evidence>
<dbReference type="GO" id="GO:0031460">
    <property type="term" value="P:glycine betaine transport"/>
    <property type="evidence" value="ECO:0007669"/>
    <property type="project" value="TreeGrafter"/>
</dbReference>
<dbReference type="GO" id="GO:0005886">
    <property type="term" value="C:plasma membrane"/>
    <property type="evidence" value="ECO:0007669"/>
    <property type="project" value="UniProtKB-SubCell"/>
</dbReference>
<evidence type="ECO:0000256" key="3">
    <source>
        <dbReference type="ARBA" id="ARBA00021114"/>
    </source>
</evidence>
<evidence type="ECO:0000256" key="6">
    <source>
        <dbReference type="ARBA" id="ARBA00022692"/>
    </source>
</evidence>
<evidence type="ECO:0000256" key="9">
    <source>
        <dbReference type="RuleBase" id="RU003942"/>
    </source>
</evidence>
<evidence type="ECO:0000256" key="10">
    <source>
        <dbReference type="SAM" id="Phobius"/>
    </source>
</evidence>
<dbReference type="GO" id="GO:0015297">
    <property type="term" value="F:antiporter activity"/>
    <property type="evidence" value="ECO:0007669"/>
    <property type="project" value="TreeGrafter"/>
</dbReference>
<feature type="transmembrane region" description="Helical" evidence="10">
    <location>
        <begin position="35"/>
        <end position="53"/>
    </location>
</feature>
<dbReference type="SUPFAM" id="SSF103481">
    <property type="entry name" value="Multidrug resistance efflux transporter EmrE"/>
    <property type="match status" value="1"/>
</dbReference>
<dbReference type="RefSeq" id="WP_043631726.1">
    <property type="nucleotide sequence ID" value="NZ_CP109905.1"/>
</dbReference>
<dbReference type="Proteomes" id="UP000192721">
    <property type="component" value="Unassembled WGS sequence"/>
</dbReference>